<dbReference type="KEGG" id="tnl:113491635"/>
<dbReference type="InParanoid" id="A0A7E5V898"/>
<dbReference type="RefSeq" id="XP_026724505.1">
    <property type="nucleotide sequence ID" value="XM_026868704.1"/>
</dbReference>
<feature type="region of interest" description="Disordered" evidence="1">
    <location>
        <begin position="123"/>
        <end position="179"/>
    </location>
</feature>
<sequence>MRLFLFLMLFPLIYIVHGKNNVKTLTESMGQEVIEIGAPIKELPMGLEEEPGADNDEDIPQKTSSHTIMPATKKDAKKPTAKDYNMSDNRKKMKDIEKIDGMSPDDEEARIEKELAEIYKDTADYKSESGEEPGQEVKESPKAEPVNDLPQSEDTSSEEVDKPIGRERTNFKFQPDSTDKAEIEKFRTSIDEISCNNRQKLSGTPTPRTPVTNKAFDSLHHGMTVVSMLICYIFMCT</sequence>
<feature type="chain" id="PRO_5028843209" evidence="2">
    <location>
        <begin position="19"/>
        <end position="237"/>
    </location>
</feature>
<organism evidence="3 4">
    <name type="scientific">Trichoplusia ni</name>
    <name type="common">Cabbage looper</name>
    <dbReference type="NCBI Taxonomy" id="7111"/>
    <lineage>
        <taxon>Eukaryota</taxon>
        <taxon>Metazoa</taxon>
        <taxon>Ecdysozoa</taxon>
        <taxon>Arthropoda</taxon>
        <taxon>Hexapoda</taxon>
        <taxon>Insecta</taxon>
        <taxon>Pterygota</taxon>
        <taxon>Neoptera</taxon>
        <taxon>Endopterygota</taxon>
        <taxon>Lepidoptera</taxon>
        <taxon>Glossata</taxon>
        <taxon>Ditrysia</taxon>
        <taxon>Noctuoidea</taxon>
        <taxon>Noctuidae</taxon>
        <taxon>Plusiinae</taxon>
        <taxon>Trichoplusia</taxon>
    </lineage>
</organism>
<proteinExistence type="predicted"/>
<feature type="compositionally biased region" description="Basic and acidic residues" evidence="1">
    <location>
        <begin position="88"/>
        <end position="100"/>
    </location>
</feature>
<feature type="compositionally biased region" description="Basic and acidic residues" evidence="1">
    <location>
        <begin position="123"/>
        <end position="142"/>
    </location>
</feature>
<keyword evidence="2" id="KW-0732">Signal</keyword>
<evidence type="ECO:0000313" key="3">
    <source>
        <dbReference type="Proteomes" id="UP000322000"/>
    </source>
</evidence>
<dbReference type="GeneID" id="113491635"/>
<protein>
    <submittedName>
        <fullName evidence="4">Uncharacterized protein LOC113491635</fullName>
    </submittedName>
</protein>
<feature type="compositionally biased region" description="Basic and acidic residues" evidence="1">
    <location>
        <begin position="159"/>
        <end position="170"/>
    </location>
</feature>
<dbReference type="AlphaFoldDB" id="A0A7E5V898"/>
<accession>A0A7E5V898</accession>
<feature type="compositionally biased region" description="Basic and acidic residues" evidence="1">
    <location>
        <begin position="72"/>
        <end position="81"/>
    </location>
</feature>
<feature type="signal peptide" evidence="2">
    <location>
        <begin position="1"/>
        <end position="18"/>
    </location>
</feature>
<evidence type="ECO:0000256" key="2">
    <source>
        <dbReference type="SAM" id="SignalP"/>
    </source>
</evidence>
<name>A0A7E5V898_TRINI</name>
<reference evidence="4" key="1">
    <citation type="submission" date="2025-08" db="UniProtKB">
        <authorList>
            <consortium name="RefSeq"/>
        </authorList>
    </citation>
    <scope>IDENTIFICATION</scope>
</reference>
<keyword evidence="3" id="KW-1185">Reference proteome</keyword>
<evidence type="ECO:0000256" key="1">
    <source>
        <dbReference type="SAM" id="MobiDB-lite"/>
    </source>
</evidence>
<evidence type="ECO:0000313" key="4">
    <source>
        <dbReference type="RefSeq" id="XP_026724505.1"/>
    </source>
</evidence>
<dbReference type="Proteomes" id="UP000322000">
    <property type="component" value="Chromosome 3"/>
</dbReference>
<feature type="compositionally biased region" description="Acidic residues" evidence="1">
    <location>
        <begin position="47"/>
        <end position="58"/>
    </location>
</feature>
<gene>
    <name evidence="4" type="primary">LOC113491635</name>
</gene>
<dbReference type="OrthoDB" id="7416335at2759"/>
<feature type="region of interest" description="Disordered" evidence="1">
    <location>
        <begin position="46"/>
        <end position="107"/>
    </location>
</feature>